<feature type="region of interest" description="Disordered" evidence="1">
    <location>
        <begin position="1"/>
        <end position="23"/>
    </location>
</feature>
<dbReference type="EMBL" id="OX451735">
    <property type="protein sequence ID" value="CAI8595226.1"/>
    <property type="molecule type" value="Genomic_DNA"/>
</dbReference>
<accession>A0AAV0Z9U8</accession>
<keyword evidence="3" id="KW-1185">Reference proteome</keyword>
<sequence>MKLKEKHCRYAPNQDISPKHHKHLTSDNDWIQYLNSEGELTNKKGTSGEGELKMERHQANVNSGEKRKSSEDEPYKEERPTEEDSWKKNLLGIHVCIEPK</sequence>
<reference evidence="2 3" key="1">
    <citation type="submission" date="2023-01" db="EMBL/GenBank/DDBJ databases">
        <authorList>
            <person name="Kreplak J."/>
        </authorList>
    </citation>
    <scope>NUCLEOTIDE SEQUENCE [LARGE SCALE GENOMIC DNA]</scope>
</reference>
<dbReference type="AlphaFoldDB" id="A0AAV0Z9U8"/>
<organism evidence="2 3">
    <name type="scientific">Vicia faba</name>
    <name type="common">Broad bean</name>
    <name type="synonym">Faba vulgaris</name>
    <dbReference type="NCBI Taxonomy" id="3906"/>
    <lineage>
        <taxon>Eukaryota</taxon>
        <taxon>Viridiplantae</taxon>
        <taxon>Streptophyta</taxon>
        <taxon>Embryophyta</taxon>
        <taxon>Tracheophyta</taxon>
        <taxon>Spermatophyta</taxon>
        <taxon>Magnoliopsida</taxon>
        <taxon>eudicotyledons</taxon>
        <taxon>Gunneridae</taxon>
        <taxon>Pentapetalae</taxon>
        <taxon>rosids</taxon>
        <taxon>fabids</taxon>
        <taxon>Fabales</taxon>
        <taxon>Fabaceae</taxon>
        <taxon>Papilionoideae</taxon>
        <taxon>50 kb inversion clade</taxon>
        <taxon>NPAAA clade</taxon>
        <taxon>Hologalegina</taxon>
        <taxon>IRL clade</taxon>
        <taxon>Fabeae</taxon>
        <taxon>Vicia</taxon>
    </lineage>
</organism>
<dbReference type="Proteomes" id="UP001157006">
    <property type="component" value="Chromosome 1S"/>
</dbReference>
<gene>
    <name evidence="2" type="ORF">VFH_I181080</name>
</gene>
<proteinExistence type="predicted"/>
<evidence type="ECO:0000313" key="3">
    <source>
        <dbReference type="Proteomes" id="UP001157006"/>
    </source>
</evidence>
<name>A0AAV0Z9U8_VICFA</name>
<feature type="compositionally biased region" description="Basic and acidic residues" evidence="1">
    <location>
        <begin position="50"/>
        <end position="85"/>
    </location>
</feature>
<feature type="region of interest" description="Disordered" evidence="1">
    <location>
        <begin position="40"/>
        <end position="85"/>
    </location>
</feature>
<evidence type="ECO:0000313" key="2">
    <source>
        <dbReference type="EMBL" id="CAI8595226.1"/>
    </source>
</evidence>
<protein>
    <submittedName>
        <fullName evidence="2">Uncharacterized protein</fullName>
    </submittedName>
</protein>
<evidence type="ECO:0000256" key="1">
    <source>
        <dbReference type="SAM" id="MobiDB-lite"/>
    </source>
</evidence>